<feature type="region of interest" description="Disordered" evidence="1">
    <location>
        <begin position="56"/>
        <end position="84"/>
    </location>
</feature>
<accession>A0AAP2DA61</accession>
<name>A0AAP2DA61_9BACT</name>
<dbReference type="EMBL" id="JAHESC010000022">
    <property type="protein sequence ID" value="MBT1688094.1"/>
    <property type="molecule type" value="Genomic_DNA"/>
</dbReference>
<gene>
    <name evidence="2" type="ORF">KK078_16105</name>
</gene>
<dbReference type="RefSeq" id="WP_254091322.1">
    <property type="nucleotide sequence ID" value="NZ_JAHESC010000022.1"/>
</dbReference>
<sequence length="475" mass="53323">MAKTGKDREGSYHPPKGRPSGNGHDVASSEMIEDVVAYAENDDKLLSNAIIRHPNRNVNKREIRTQKNDVPPPNSGAQQPQPGVQAARMEEVQIRTGEDFNTLANRQYQHCISVFIPTHPSGVEVNEQVDTIVFKNALQKVSAELKEQNVGAEEIQRILKPAQQLLKDDVFWRDQSRGLAVFLADGFAQYCRLPFTPAQDVHVNATFYMAPLTPLILSKERFYLVMLSKKQAQVFKADAFGMEVLDIPEMPNGMDDVIHFEEKDDKNLFRTGSSGAGKGANYHGMGAGVPDDKKNISIYLDEVDETLWKEVLGRENCPVLLAGVEYLTSIFRQCTQYKNVWPESLTGNFEYTDTNTLYNMAREVMQPYFRERAERACEEYGNKSATSLSTSVVADIIPAAYYGRVSTLLVRKGDQLWGTFDVQSNELRVHEARQEGDESLYEKAIVKTIQNGGEVHELEPSSMPVDASLAAIMRY</sequence>
<reference evidence="2 3" key="1">
    <citation type="submission" date="2021-05" db="EMBL/GenBank/DDBJ databases">
        <title>A Polyphasic approach of four new species of the genus Ohtaekwangia: Ohtaekwangia histidinii sp. nov., Ohtaekwangia cretensis sp. nov., Ohtaekwangia indiensis sp. nov., Ohtaekwangia reichenbachii sp. nov. from diverse environment.</title>
        <authorList>
            <person name="Octaviana S."/>
        </authorList>
    </citation>
    <scope>NUCLEOTIDE SEQUENCE [LARGE SCALE GENOMIC DNA]</scope>
    <source>
        <strain evidence="2 3">PWU37</strain>
    </source>
</reference>
<evidence type="ECO:0000313" key="2">
    <source>
        <dbReference type="EMBL" id="MBT1688094.1"/>
    </source>
</evidence>
<dbReference type="InterPro" id="IPR040837">
    <property type="entry name" value="Bact_RF_family7"/>
</dbReference>
<dbReference type="Proteomes" id="UP001319180">
    <property type="component" value="Unassembled WGS sequence"/>
</dbReference>
<organism evidence="2 3">
    <name type="scientific">Dawidia soli</name>
    <dbReference type="NCBI Taxonomy" id="2782352"/>
    <lineage>
        <taxon>Bacteria</taxon>
        <taxon>Pseudomonadati</taxon>
        <taxon>Bacteroidota</taxon>
        <taxon>Cytophagia</taxon>
        <taxon>Cytophagales</taxon>
        <taxon>Chryseotaleaceae</taxon>
        <taxon>Dawidia</taxon>
    </lineage>
</organism>
<dbReference type="AlphaFoldDB" id="A0AAP2DA61"/>
<dbReference type="Pfam" id="PF18849">
    <property type="entry name" value="baeRF_family7"/>
    <property type="match status" value="1"/>
</dbReference>
<evidence type="ECO:0000256" key="1">
    <source>
        <dbReference type="SAM" id="MobiDB-lite"/>
    </source>
</evidence>
<keyword evidence="3" id="KW-1185">Reference proteome</keyword>
<proteinExistence type="predicted"/>
<feature type="compositionally biased region" description="Basic and acidic residues" evidence="1">
    <location>
        <begin position="1"/>
        <end position="11"/>
    </location>
</feature>
<evidence type="ECO:0000313" key="3">
    <source>
        <dbReference type="Proteomes" id="UP001319180"/>
    </source>
</evidence>
<comment type="caution">
    <text evidence="2">The sequence shown here is derived from an EMBL/GenBank/DDBJ whole genome shotgun (WGS) entry which is preliminary data.</text>
</comment>
<feature type="region of interest" description="Disordered" evidence="1">
    <location>
        <begin position="1"/>
        <end position="29"/>
    </location>
</feature>
<protein>
    <submittedName>
        <fullName evidence="2">Uncharacterized protein</fullName>
    </submittedName>
</protein>